<name>A0A556ABL8_9BURK</name>
<dbReference type="GO" id="GO:0003697">
    <property type="term" value="F:single-stranded DNA binding"/>
    <property type="evidence" value="ECO:0007669"/>
    <property type="project" value="UniProtKB-UniRule"/>
</dbReference>
<evidence type="ECO:0000313" key="5">
    <source>
        <dbReference type="EMBL" id="TSH90257.1"/>
    </source>
</evidence>
<comment type="caution">
    <text evidence="5">The sequence shown here is derived from an EMBL/GenBank/DDBJ whole genome shotgun (WGS) entry which is preliminary data.</text>
</comment>
<sequence length="97" mass="10521">MNRLQLIASVLECQPLRYTPAGVPVLEMQLEHGGTVTEAGHDRQVELTITAIALGDLARMLASTPMGTTLRVEGFLAPTRKGSSRLRLHLQQAAAHH</sequence>
<dbReference type="PROSITE" id="PS50935">
    <property type="entry name" value="SSB"/>
    <property type="match status" value="1"/>
</dbReference>
<keyword evidence="6" id="KW-1185">Reference proteome</keyword>
<dbReference type="GO" id="GO:1990077">
    <property type="term" value="C:primosome complex"/>
    <property type="evidence" value="ECO:0007669"/>
    <property type="project" value="UniProtKB-UniRule"/>
</dbReference>
<proteinExistence type="inferred from homology"/>
<comment type="subunit">
    <text evidence="4">Homodimer. Interacts with PriA and DnaT. Component of the replication restart primosome. Primosome assembly occurs via a 'hand-off' mechanism. PriA binds to replication forks, subsequently PriB then DnaT bind; DnaT then displaces ssDNA to generate the helicase loading substrate.</text>
</comment>
<dbReference type="GO" id="GO:0006269">
    <property type="term" value="P:DNA replication, synthesis of primer"/>
    <property type="evidence" value="ECO:0007669"/>
    <property type="project" value="UniProtKB-KW"/>
</dbReference>
<evidence type="ECO:0000256" key="4">
    <source>
        <dbReference type="HAMAP-Rule" id="MF_00720"/>
    </source>
</evidence>
<evidence type="ECO:0000313" key="6">
    <source>
        <dbReference type="Proteomes" id="UP000318405"/>
    </source>
</evidence>
<dbReference type="SUPFAM" id="SSF50249">
    <property type="entry name" value="Nucleic acid-binding proteins"/>
    <property type="match status" value="1"/>
</dbReference>
<dbReference type="RefSeq" id="WP_143950172.1">
    <property type="nucleotide sequence ID" value="NZ_BAABMB010000003.1"/>
</dbReference>
<keyword evidence="2 4" id="KW-0235">DNA replication</keyword>
<protein>
    <recommendedName>
        <fullName evidence="4">Replication restart protein PriB</fullName>
    </recommendedName>
</protein>
<dbReference type="InterPro" id="IPR012340">
    <property type="entry name" value="NA-bd_OB-fold"/>
</dbReference>
<gene>
    <name evidence="4 5" type="primary">priB</name>
    <name evidence="5" type="ORF">FOZ76_20700</name>
</gene>
<organism evidence="5 6">
    <name type="scientific">Verticiella sediminum</name>
    <dbReference type="NCBI Taxonomy" id="1247510"/>
    <lineage>
        <taxon>Bacteria</taxon>
        <taxon>Pseudomonadati</taxon>
        <taxon>Pseudomonadota</taxon>
        <taxon>Betaproteobacteria</taxon>
        <taxon>Burkholderiales</taxon>
        <taxon>Alcaligenaceae</taxon>
        <taxon>Verticiella</taxon>
    </lineage>
</organism>
<dbReference type="Pfam" id="PF22657">
    <property type="entry name" value="SSB_1"/>
    <property type="match status" value="1"/>
</dbReference>
<dbReference type="AlphaFoldDB" id="A0A556ABL8"/>
<keyword evidence="3 4" id="KW-0238">DNA-binding</keyword>
<dbReference type="OrthoDB" id="5296916at2"/>
<dbReference type="PIRSF" id="PIRSF003135">
    <property type="entry name" value="Primosomal_n"/>
    <property type="match status" value="1"/>
</dbReference>
<dbReference type="Proteomes" id="UP000318405">
    <property type="component" value="Unassembled WGS sequence"/>
</dbReference>
<reference evidence="5 6" key="1">
    <citation type="submission" date="2019-07" db="EMBL/GenBank/DDBJ databases">
        <title>Qingshengfaniella alkalisoli gen. nov., sp. nov., isolated from saline soil.</title>
        <authorList>
            <person name="Xu L."/>
            <person name="Huang X.-X."/>
            <person name="Sun J.-Q."/>
        </authorList>
    </citation>
    <scope>NUCLEOTIDE SEQUENCE [LARGE SCALE GENOMIC DNA]</scope>
    <source>
        <strain evidence="5 6">DSM 27279</strain>
    </source>
</reference>
<dbReference type="InterPro" id="IPR023646">
    <property type="entry name" value="Prisomal_replication_PriB"/>
</dbReference>
<dbReference type="InterPro" id="IPR000424">
    <property type="entry name" value="Primosome_PriB/ssb"/>
</dbReference>
<dbReference type="EMBL" id="VLTJ01000039">
    <property type="protein sequence ID" value="TSH90257.1"/>
    <property type="molecule type" value="Genomic_DNA"/>
</dbReference>
<keyword evidence="1 4" id="KW-0639">Primosome</keyword>
<accession>A0A556ABL8</accession>
<evidence type="ECO:0000256" key="2">
    <source>
        <dbReference type="ARBA" id="ARBA00022705"/>
    </source>
</evidence>
<comment type="function">
    <text evidence="4">Involved in the restart of stalled replication forks, which reloads the replicative helicase on sites other than the origin of replication; the PriA-PriB pathway is the major replication restart pathway. During primosome assembly it facilitates complex formation between PriA and DnaT on DNA; stabilizes PriA on DNA. Stimulates the DNA unwinding activity of PriA helicase.</text>
</comment>
<comment type="similarity">
    <text evidence="4">Belongs to the PriB family.</text>
</comment>
<dbReference type="Gene3D" id="2.40.50.140">
    <property type="entry name" value="Nucleic acid-binding proteins"/>
    <property type="match status" value="1"/>
</dbReference>
<evidence type="ECO:0000256" key="1">
    <source>
        <dbReference type="ARBA" id="ARBA00022515"/>
    </source>
</evidence>
<evidence type="ECO:0000256" key="3">
    <source>
        <dbReference type="ARBA" id="ARBA00023125"/>
    </source>
</evidence>
<dbReference type="NCBIfam" id="TIGR04418">
    <property type="entry name" value="PriB_gamma"/>
    <property type="match status" value="1"/>
</dbReference>
<dbReference type="HAMAP" id="MF_00720">
    <property type="entry name" value="PriB"/>
    <property type="match status" value="1"/>
</dbReference>